<dbReference type="GeneID" id="94030023"/>
<dbReference type="AlphaFoldDB" id="A0A2K9HDT3"/>
<organism evidence="1 2">
    <name type="scientific">Prevotella jejuni</name>
    <dbReference type="NCBI Taxonomy" id="1177574"/>
    <lineage>
        <taxon>Bacteria</taxon>
        <taxon>Pseudomonadati</taxon>
        <taxon>Bacteroidota</taxon>
        <taxon>Bacteroidia</taxon>
        <taxon>Bacteroidales</taxon>
        <taxon>Prevotellaceae</taxon>
        <taxon>Prevotella</taxon>
    </lineage>
</organism>
<accession>A0A2K9HDT3</accession>
<evidence type="ECO:0000313" key="1">
    <source>
        <dbReference type="EMBL" id="SNS15331.1"/>
    </source>
</evidence>
<dbReference type="EMBL" id="FZNZ01000052">
    <property type="protein sequence ID" value="SNS15331.1"/>
    <property type="molecule type" value="Genomic_DNA"/>
</dbReference>
<protein>
    <submittedName>
        <fullName evidence="1">Uncharacterized protein</fullName>
    </submittedName>
</protein>
<name>A0A2K9HDT3_9BACT</name>
<comment type="caution">
    <text evidence="1">The sequence shown here is derived from an EMBL/GenBank/DDBJ whole genome shotgun (WGS) entry which is preliminary data.</text>
</comment>
<evidence type="ECO:0000313" key="2">
    <source>
        <dbReference type="Proteomes" id="UP000198427"/>
    </source>
</evidence>
<keyword evidence="2" id="KW-1185">Reference proteome</keyword>
<dbReference type="RefSeq" id="WP_089367247.1">
    <property type="nucleotide sequence ID" value="NZ_CALLVZ010000176.1"/>
</dbReference>
<dbReference type="OrthoDB" id="1095915at2"/>
<dbReference type="KEGG" id="pje:CRM71_11615"/>
<sequence length="208" mass="24201">MERMRDCQLFMTTKDEKMFCKTLRACNPNIYFLDVKPSFEACVNGRLVSDVTELNSEFFSIVNLDLISKEELSKCYKIRNGYYHFFQLGRAQMQFLRSTPDTNVEGCLQHGRIADSYETDDKEEKEWKNKVYNILKKLGQKVCWYYILPDGTREISAKPQNNLIALPDAILNYDGKQGNFMIHNRAMFVPQGISVNEVNDNPILIPKE</sequence>
<gene>
    <name evidence="1" type="ORF">SAMN06265364_1526</name>
</gene>
<proteinExistence type="predicted"/>
<reference evidence="1 2" key="1">
    <citation type="submission" date="2017-06" db="EMBL/GenBank/DDBJ databases">
        <authorList>
            <person name="Varghese N."/>
            <person name="Submissions S."/>
        </authorList>
    </citation>
    <scope>NUCLEOTIDE SEQUENCE [LARGE SCALE GENOMIC DNA]</scope>
    <source>
        <strain evidence="1 2">DSM 26989</strain>
    </source>
</reference>
<dbReference type="Proteomes" id="UP000198427">
    <property type="component" value="Unassembled WGS sequence"/>
</dbReference>